<dbReference type="PANTHER" id="PTHR45913:SF21">
    <property type="entry name" value="DUF4371 DOMAIN-CONTAINING PROTEIN"/>
    <property type="match status" value="1"/>
</dbReference>
<dbReference type="SUPFAM" id="SSF111418">
    <property type="entry name" value="Hormone receptor domain"/>
    <property type="match status" value="1"/>
</dbReference>
<dbReference type="InterPro" id="IPR002284">
    <property type="entry name" value="GPCR_2_VIP_rcpt_2"/>
</dbReference>
<evidence type="ECO:0000313" key="2">
    <source>
        <dbReference type="EMBL" id="KAG2458374.1"/>
    </source>
</evidence>
<dbReference type="PROSITE" id="PS50227">
    <property type="entry name" value="G_PROTEIN_RECEP_F2_3"/>
    <property type="match status" value="1"/>
</dbReference>
<dbReference type="GO" id="GO:0016020">
    <property type="term" value="C:membrane"/>
    <property type="evidence" value="ECO:0007669"/>
    <property type="project" value="InterPro"/>
</dbReference>
<evidence type="ECO:0000259" key="1">
    <source>
        <dbReference type="PROSITE" id="PS50227"/>
    </source>
</evidence>
<reference evidence="2 3" key="1">
    <citation type="journal article" date="2021" name="Cell">
        <title>Tracing the genetic footprints of vertebrate landing in non-teleost ray-finned fishes.</title>
        <authorList>
            <person name="Bi X."/>
            <person name="Wang K."/>
            <person name="Yang L."/>
            <person name="Pan H."/>
            <person name="Jiang H."/>
            <person name="Wei Q."/>
            <person name="Fang M."/>
            <person name="Yu H."/>
            <person name="Zhu C."/>
            <person name="Cai Y."/>
            <person name="He Y."/>
            <person name="Gan X."/>
            <person name="Zeng H."/>
            <person name="Yu D."/>
            <person name="Zhu Y."/>
            <person name="Jiang H."/>
            <person name="Qiu Q."/>
            <person name="Yang H."/>
            <person name="Zhang Y.E."/>
            <person name="Wang W."/>
            <person name="Zhu M."/>
            <person name="He S."/>
            <person name="Zhang G."/>
        </authorList>
    </citation>
    <scope>NUCLEOTIDE SEQUENCE [LARGE SCALE GENOMIC DNA]</scope>
    <source>
        <strain evidence="2">Bchr_013</strain>
    </source>
</reference>
<dbReference type="PRINTS" id="PR01155">
    <property type="entry name" value="VIP2RECEPTOR"/>
</dbReference>
<dbReference type="InterPro" id="IPR017983">
    <property type="entry name" value="GPCR_2_secretin-like_CS"/>
</dbReference>
<dbReference type="AlphaFoldDB" id="A0A8X7WZT7"/>
<accession>A0A8X7WZT7</accession>
<dbReference type="GO" id="GO:0004999">
    <property type="term" value="F:vasoactive intestinal polypeptide receptor activity"/>
    <property type="evidence" value="ECO:0007669"/>
    <property type="project" value="InterPro"/>
</dbReference>
<dbReference type="PROSITE" id="PS00649">
    <property type="entry name" value="G_PROTEIN_RECEP_F2_1"/>
    <property type="match status" value="1"/>
</dbReference>
<proteinExistence type="predicted"/>
<dbReference type="SMART" id="SM00008">
    <property type="entry name" value="HormR"/>
    <property type="match status" value="1"/>
</dbReference>
<dbReference type="EMBL" id="JAATIS010007298">
    <property type="protein sequence ID" value="KAG2458374.1"/>
    <property type="molecule type" value="Genomic_DNA"/>
</dbReference>
<dbReference type="Pfam" id="PF02793">
    <property type="entry name" value="HRM"/>
    <property type="match status" value="1"/>
</dbReference>
<dbReference type="Proteomes" id="UP000886611">
    <property type="component" value="Unassembled WGS sequence"/>
</dbReference>
<dbReference type="InterPro" id="IPR036445">
    <property type="entry name" value="GPCR_2_extracell_dom_sf"/>
</dbReference>
<gene>
    <name evidence="2" type="primary">Vipr2_0</name>
    <name evidence="2" type="ORF">GTO96_0018283</name>
</gene>
<dbReference type="Gene3D" id="4.10.1240.10">
    <property type="entry name" value="GPCR, family 2, extracellular hormone receptor domain"/>
    <property type="match status" value="1"/>
</dbReference>
<protein>
    <submittedName>
        <fullName evidence="2">VIPR2 protein</fullName>
    </submittedName>
</protein>
<evidence type="ECO:0000313" key="3">
    <source>
        <dbReference type="Proteomes" id="UP000886611"/>
    </source>
</evidence>
<feature type="domain" description="G-protein coupled receptors family 2 profile 1" evidence="1">
    <location>
        <begin position="73"/>
        <end position="169"/>
    </location>
</feature>
<keyword evidence="3" id="KW-1185">Reference proteome</keyword>
<feature type="non-terminal residue" evidence="2">
    <location>
        <position position="1"/>
    </location>
</feature>
<name>A0A8X7WZT7_POLSE</name>
<dbReference type="PANTHER" id="PTHR45913">
    <property type="entry name" value="EPM2A-INTERACTING PROTEIN 1"/>
    <property type="match status" value="1"/>
</dbReference>
<organism evidence="2 3">
    <name type="scientific">Polypterus senegalus</name>
    <name type="common">Senegal bichir</name>
    <dbReference type="NCBI Taxonomy" id="55291"/>
    <lineage>
        <taxon>Eukaryota</taxon>
        <taxon>Metazoa</taxon>
        <taxon>Chordata</taxon>
        <taxon>Craniata</taxon>
        <taxon>Vertebrata</taxon>
        <taxon>Euteleostomi</taxon>
        <taxon>Actinopterygii</taxon>
        <taxon>Polypteriformes</taxon>
        <taxon>Polypteridae</taxon>
        <taxon>Polypterus</taxon>
    </lineage>
</organism>
<comment type="caution">
    <text evidence="2">The sequence shown here is derived from an EMBL/GenBank/DDBJ whole genome shotgun (WGS) entry which is preliminary data.</text>
</comment>
<dbReference type="InterPro" id="IPR001879">
    <property type="entry name" value="GPCR_2_extracellular_dom"/>
</dbReference>
<feature type="non-terminal residue" evidence="2">
    <location>
        <position position="221"/>
    </location>
</feature>
<sequence>MLNELSLQLQGKDKTMVNMISSVNAFKRKMQHMSSNLQRLDLENIQNLTSEVEIQWKACAQLDSIRYTEQIENCLSDFDRRFQDFASLGPIATFMCYPFRKDVEGCEGKWDNLTCWKPAVIGETVTVPCPKMFGNFFSKPASHLLIPYGPSSRQDALCSCPPLHFRETGDLPIPGSGMALIPASENLVSTNGQVAHVGDSTTKPPDFRCLSAASLRPVAFT</sequence>